<dbReference type="EMBL" id="CAJOAY010012821">
    <property type="protein sequence ID" value="CAF4257135.1"/>
    <property type="molecule type" value="Genomic_DNA"/>
</dbReference>
<name>A0A820F7R7_9BILA</name>
<gene>
    <name evidence="3" type="ORF">OKA104_LOCUS43921</name>
</gene>
<sequence length="100" mass="10335">MLANGNFESSPTLTGWNAGSNISSGSCGSTSANISSTYSHSSSRSYYVGCSSGSGSSIVSAWISQSFSALSGAIYTISFWVYLDKIRGGTDDAVMDVTMT</sequence>
<keyword evidence="2" id="KW-1133">Transmembrane helix</keyword>
<evidence type="ECO:0000256" key="2">
    <source>
        <dbReference type="SAM" id="Phobius"/>
    </source>
</evidence>
<feature type="transmembrane region" description="Helical" evidence="2">
    <location>
        <begin position="62"/>
        <end position="83"/>
    </location>
</feature>
<keyword evidence="2" id="KW-0812">Transmembrane</keyword>
<organism evidence="3 4">
    <name type="scientific">Adineta steineri</name>
    <dbReference type="NCBI Taxonomy" id="433720"/>
    <lineage>
        <taxon>Eukaryota</taxon>
        <taxon>Metazoa</taxon>
        <taxon>Spiralia</taxon>
        <taxon>Gnathifera</taxon>
        <taxon>Rotifera</taxon>
        <taxon>Eurotatoria</taxon>
        <taxon>Bdelloidea</taxon>
        <taxon>Adinetida</taxon>
        <taxon>Adinetidae</taxon>
        <taxon>Adineta</taxon>
    </lineage>
</organism>
<accession>A0A820F7R7</accession>
<feature type="region of interest" description="Disordered" evidence="1">
    <location>
        <begin position="23"/>
        <end position="44"/>
    </location>
</feature>
<dbReference type="Proteomes" id="UP000663881">
    <property type="component" value="Unassembled WGS sequence"/>
</dbReference>
<dbReference type="Gene3D" id="2.60.120.260">
    <property type="entry name" value="Galactose-binding domain-like"/>
    <property type="match status" value="1"/>
</dbReference>
<reference evidence="3" key="1">
    <citation type="submission" date="2021-02" db="EMBL/GenBank/DDBJ databases">
        <authorList>
            <person name="Nowell W R."/>
        </authorList>
    </citation>
    <scope>NUCLEOTIDE SEQUENCE</scope>
</reference>
<evidence type="ECO:0000256" key="1">
    <source>
        <dbReference type="SAM" id="MobiDB-lite"/>
    </source>
</evidence>
<comment type="caution">
    <text evidence="3">The sequence shown here is derived from an EMBL/GenBank/DDBJ whole genome shotgun (WGS) entry which is preliminary data.</text>
</comment>
<proteinExistence type="predicted"/>
<dbReference type="InterPro" id="IPR008979">
    <property type="entry name" value="Galactose-bd-like_sf"/>
</dbReference>
<keyword evidence="2" id="KW-0472">Membrane</keyword>
<dbReference type="AlphaFoldDB" id="A0A820F7R7"/>
<dbReference type="SUPFAM" id="SSF49785">
    <property type="entry name" value="Galactose-binding domain-like"/>
    <property type="match status" value="1"/>
</dbReference>
<protein>
    <submittedName>
        <fullName evidence="3">Uncharacterized protein</fullName>
    </submittedName>
</protein>
<evidence type="ECO:0000313" key="3">
    <source>
        <dbReference type="EMBL" id="CAF4257135.1"/>
    </source>
</evidence>
<evidence type="ECO:0000313" key="4">
    <source>
        <dbReference type="Proteomes" id="UP000663881"/>
    </source>
</evidence>